<dbReference type="Gene3D" id="3.30.70.3250">
    <property type="entry name" value="Ribonuclease P, Pop5 subunit"/>
    <property type="match status" value="1"/>
</dbReference>
<gene>
    <name evidence="3" type="ORF">X975_05807</name>
</gene>
<name>A0A087USC8_STEMI</name>
<keyword evidence="4" id="KW-1185">Reference proteome</keyword>
<dbReference type="STRING" id="407821.A0A087USC8"/>
<feature type="non-terminal residue" evidence="3">
    <location>
        <position position="126"/>
    </location>
</feature>
<accession>A0A087USC8</accession>
<dbReference type="PANTHER" id="PTHR15441:SF1">
    <property type="entry name" value="RIBONUCLEASE P PROTEIN SUBUNIT P14"/>
    <property type="match status" value="1"/>
</dbReference>
<dbReference type="Proteomes" id="UP000054359">
    <property type="component" value="Unassembled WGS sequence"/>
</dbReference>
<evidence type="ECO:0000256" key="1">
    <source>
        <dbReference type="ARBA" id="ARBA00022694"/>
    </source>
</evidence>
<dbReference type="OMA" id="VESANYC"/>
<dbReference type="PANTHER" id="PTHR15441">
    <property type="entry name" value="RIBONUCLEASE P PROTEIN SUBUNIT P14"/>
    <property type="match status" value="1"/>
</dbReference>
<evidence type="ECO:0000313" key="4">
    <source>
        <dbReference type="Proteomes" id="UP000054359"/>
    </source>
</evidence>
<dbReference type="AlphaFoldDB" id="A0A087USC8"/>
<reference evidence="3 4" key="1">
    <citation type="submission" date="2013-11" db="EMBL/GenBank/DDBJ databases">
        <title>Genome sequencing of Stegodyphus mimosarum.</title>
        <authorList>
            <person name="Bechsgaard J."/>
        </authorList>
    </citation>
    <scope>NUCLEOTIDE SEQUENCE [LARGE SCALE GENOMIC DNA]</scope>
</reference>
<dbReference type="EMBL" id="KK121345">
    <property type="protein sequence ID" value="KFM80267.1"/>
    <property type="molecule type" value="Genomic_DNA"/>
</dbReference>
<dbReference type="InterPro" id="IPR038085">
    <property type="entry name" value="Rnp2-like_sf"/>
</dbReference>
<dbReference type="GO" id="GO:0030681">
    <property type="term" value="C:multimeric ribonuclease P complex"/>
    <property type="evidence" value="ECO:0007669"/>
    <property type="project" value="TreeGrafter"/>
</dbReference>
<dbReference type="OrthoDB" id="7481291at2759"/>
<evidence type="ECO:0000259" key="2">
    <source>
        <dbReference type="Pfam" id="PF20976"/>
    </source>
</evidence>
<protein>
    <submittedName>
        <fullName evidence="3">Ribonuclease P protein subunit p14</fullName>
    </submittedName>
</protein>
<proteinExistence type="predicted"/>
<evidence type="ECO:0000313" key="3">
    <source>
        <dbReference type="EMBL" id="KFM80267.1"/>
    </source>
</evidence>
<feature type="domain" description="Ribonucleases P/MRP subunit Pop8-like" evidence="2">
    <location>
        <begin position="10"/>
        <end position="85"/>
    </location>
</feature>
<dbReference type="InterPro" id="IPR049128">
    <property type="entry name" value="Pop8-like_dom"/>
</dbReference>
<dbReference type="GO" id="GO:0005730">
    <property type="term" value="C:nucleolus"/>
    <property type="evidence" value="ECO:0007669"/>
    <property type="project" value="TreeGrafter"/>
</dbReference>
<dbReference type="GO" id="GO:0001682">
    <property type="term" value="P:tRNA 5'-leader removal"/>
    <property type="evidence" value="ECO:0007669"/>
    <property type="project" value="TreeGrafter"/>
</dbReference>
<organism evidence="3 4">
    <name type="scientific">Stegodyphus mimosarum</name>
    <name type="common">African social velvet spider</name>
    <dbReference type="NCBI Taxonomy" id="407821"/>
    <lineage>
        <taxon>Eukaryota</taxon>
        <taxon>Metazoa</taxon>
        <taxon>Ecdysozoa</taxon>
        <taxon>Arthropoda</taxon>
        <taxon>Chelicerata</taxon>
        <taxon>Arachnida</taxon>
        <taxon>Araneae</taxon>
        <taxon>Araneomorphae</taxon>
        <taxon>Entelegynae</taxon>
        <taxon>Eresoidea</taxon>
        <taxon>Eresidae</taxon>
        <taxon>Stegodyphus</taxon>
    </lineage>
</organism>
<sequence>MNITSGSCKYYMDLQLDFGEEYGKTGVEMDEKMFKYAICLALKIMYGDLGYIIPIDILKYRTEDRRAYIRLPARDVTKVWSALSLFSNYEGLECMFRIFKVTQVLACLNLNSRIYFHKKTEDCTDI</sequence>
<dbReference type="SUPFAM" id="SSF160350">
    <property type="entry name" value="Rnp2-like"/>
    <property type="match status" value="1"/>
</dbReference>
<keyword evidence="1" id="KW-0819">tRNA processing</keyword>
<dbReference type="GO" id="GO:0033204">
    <property type="term" value="F:ribonuclease P RNA binding"/>
    <property type="evidence" value="ECO:0007669"/>
    <property type="project" value="TreeGrafter"/>
</dbReference>
<dbReference type="Pfam" id="PF20976">
    <property type="entry name" value="Pop8"/>
    <property type="match status" value="1"/>
</dbReference>